<evidence type="ECO:0000313" key="2">
    <source>
        <dbReference type="EMBL" id="TGO92256.1"/>
    </source>
</evidence>
<comment type="caution">
    <text evidence="2">The sequence shown here is derived from an EMBL/GenBank/DDBJ whole genome shotgun (WGS) entry which is preliminary data.</text>
</comment>
<proteinExistence type="predicted"/>
<reference evidence="2 3" key="1">
    <citation type="submission" date="2017-12" db="EMBL/GenBank/DDBJ databases">
        <title>Comparative genomics of Botrytis spp.</title>
        <authorList>
            <person name="Valero-Jimenez C.A."/>
            <person name="Tapia P."/>
            <person name="Veloso J."/>
            <person name="Silva-Moreno E."/>
            <person name="Staats M."/>
            <person name="Valdes J.H."/>
            <person name="Van Kan J.A.L."/>
        </authorList>
    </citation>
    <scope>NUCLEOTIDE SEQUENCE [LARGE SCALE GENOMIC DNA]</scope>
    <source>
        <strain evidence="2 3">MUCL3349</strain>
    </source>
</reference>
<gene>
    <name evidence="2" type="ORF">BPOR_0007g00400</name>
</gene>
<dbReference type="EMBL" id="PQXO01000007">
    <property type="protein sequence ID" value="TGO92256.1"/>
    <property type="molecule type" value="Genomic_DNA"/>
</dbReference>
<accession>A0A4Z1L6G3</accession>
<protein>
    <submittedName>
        <fullName evidence="2">Uncharacterized protein</fullName>
    </submittedName>
</protein>
<organism evidence="2 3">
    <name type="scientific">Botrytis porri</name>
    <dbReference type="NCBI Taxonomy" id="87229"/>
    <lineage>
        <taxon>Eukaryota</taxon>
        <taxon>Fungi</taxon>
        <taxon>Dikarya</taxon>
        <taxon>Ascomycota</taxon>
        <taxon>Pezizomycotina</taxon>
        <taxon>Leotiomycetes</taxon>
        <taxon>Helotiales</taxon>
        <taxon>Sclerotiniaceae</taxon>
        <taxon>Botrytis</taxon>
    </lineage>
</organism>
<sequence length="65" mass="7262">MASVKNRRRDEARARPKHSLREYSPRATTEPHVSSDSVVVEPATLSRDQPSVTEISIPGERVHPS</sequence>
<dbReference type="Proteomes" id="UP000297280">
    <property type="component" value="Unassembled WGS sequence"/>
</dbReference>
<evidence type="ECO:0000256" key="1">
    <source>
        <dbReference type="SAM" id="MobiDB-lite"/>
    </source>
</evidence>
<name>A0A4Z1L6G3_9HELO</name>
<feature type="compositionally biased region" description="Basic and acidic residues" evidence="1">
    <location>
        <begin position="8"/>
        <end position="24"/>
    </location>
</feature>
<evidence type="ECO:0000313" key="3">
    <source>
        <dbReference type="Proteomes" id="UP000297280"/>
    </source>
</evidence>
<dbReference type="AlphaFoldDB" id="A0A4Z1L6G3"/>
<keyword evidence="3" id="KW-1185">Reference proteome</keyword>
<feature type="region of interest" description="Disordered" evidence="1">
    <location>
        <begin position="1"/>
        <end position="65"/>
    </location>
</feature>